<sequence>MKEIEGYDDVELLGAVLFTFGLFCSKFSEFSTLQYLESSEKGVLIPFYTLKMLGSVKSVLSRHNGRSALRLMSTTPPIVSHMPPCDFVPKKYTGPSKDRIKQIRGTNLTPALKPMTMYREPMYINQGHKQYLYDIDGTDMWTCFVASLPS</sequence>
<dbReference type="EMBL" id="VXIV02002810">
    <property type="protein sequence ID" value="KAF6022751.1"/>
    <property type="molecule type" value="Genomic_DNA"/>
</dbReference>
<gene>
    <name evidence="1" type="ORF">EB796_018938</name>
</gene>
<accession>A0A7J7JAU4</accession>
<evidence type="ECO:0000313" key="1">
    <source>
        <dbReference type="EMBL" id="KAF6022751.1"/>
    </source>
</evidence>
<reference evidence="1" key="1">
    <citation type="submission" date="2020-06" db="EMBL/GenBank/DDBJ databases">
        <title>Draft genome of Bugula neritina, a colonial animal packing powerful symbionts and potential medicines.</title>
        <authorList>
            <person name="Rayko M."/>
        </authorList>
    </citation>
    <scope>NUCLEOTIDE SEQUENCE [LARGE SCALE GENOMIC DNA]</scope>
    <source>
        <strain evidence="1">Kwan_BN1</strain>
    </source>
</reference>
<organism evidence="1 2">
    <name type="scientific">Bugula neritina</name>
    <name type="common">Brown bryozoan</name>
    <name type="synonym">Sertularia neritina</name>
    <dbReference type="NCBI Taxonomy" id="10212"/>
    <lineage>
        <taxon>Eukaryota</taxon>
        <taxon>Metazoa</taxon>
        <taxon>Spiralia</taxon>
        <taxon>Lophotrochozoa</taxon>
        <taxon>Bryozoa</taxon>
        <taxon>Gymnolaemata</taxon>
        <taxon>Cheilostomatida</taxon>
        <taxon>Flustrina</taxon>
        <taxon>Buguloidea</taxon>
        <taxon>Bugulidae</taxon>
        <taxon>Bugula</taxon>
    </lineage>
</organism>
<evidence type="ECO:0000313" key="2">
    <source>
        <dbReference type="Proteomes" id="UP000593567"/>
    </source>
</evidence>
<dbReference type="AlphaFoldDB" id="A0A7J7JAU4"/>
<comment type="caution">
    <text evidence="1">The sequence shown here is derived from an EMBL/GenBank/DDBJ whole genome shotgun (WGS) entry which is preliminary data.</text>
</comment>
<dbReference type="Proteomes" id="UP000593567">
    <property type="component" value="Unassembled WGS sequence"/>
</dbReference>
<proteinExistence type="predicted"/>
<keyword evidence="2" id="KW-1185">Reference proteome</keyword>
<protein>
    <submittedName>
        <fullName evidence="1">AGXT2</fullName>
    </submittedName>
</protein>
<name>A0A7J7JAU4_BUGNE</name>